<evidence type="ECO:0000256" key="6">
    <source>
        <dbReference type="ARBA" id="ARBA00023033"/>
    </source>
</evidence>
<evidence type="ECO:0000256" key="4">
    <source>
        <dbReference type="ARBA" id="ARBA00022723"/>
    </source>
</evidence>
<reference evidence="9 10" key="1">
    <citation type="submission" date="2023-01" db="EMBL/GenBank/DDBJ databases">
        <title>Analysis of 21 Apiospora genomes using comparative genomics revels a genus with tremendous synthesis potential of carbohydrate active enzymes and secondary metabolites.</title>
        <authorList>
            <person name="Sorensen T."/>
        </authorList>
    </citation>
    <scope>NUCLEOTIDE SEQUENCE [LARGE SCALE GENOMIC DNA]</scope>
    <source>
        <strain evidence="9 10">CBS 117206</strain>
    </source>
</reference>
<name>A0AAW0Q8U5_9PEZI</name>
<keyword evidence="6" id="KW-0503">Monooxygenase</keyword>
<dbReference type="InterPro" id="IPR050529">
    <property type="entry name" value="CYP450_sterol_14alpha_dmase"/>
</dbReference>
<keyword evidence="6" id="KW-0560">Oxidoreductase</keyword>
<feature type="signal peptide" evidence="8">
    <location>
        <begin position="1"/>
        <end position="23"/>
    </location>
</feature>
<keyword evidence="8" id="KW-0732">Signal</keyword>
<dbReference type="InterPro" id="IPR001128">
    <property type="entry name" value="Cyt_P450"/>
</dbReference>
<dbReference type="AlphaFoldDB" id="A0AAW0Q8U5"/>
<dbReference type="PRINTS" id="PR00465">
    <property type="entry name" value="EP450IV"/>
</dbReference>
<comment type="cofactor">
    <cofactor evidence="1 7">
        <name>heme</name>
        <dbReference type="ChEBI" id="CHEBI:30413"/>
    </cofactor>
</comment>
<dbReference type="SUPFAM" id="SSF48264">
    <property type="entry name" value="Cytochrome P450"/>
    <property type="match status" value="1"/>
</dbReference>
<dbReference type="GO" id="GO:0020037">
    <property type="term" value="F:heme binding"/>
    <property type="evidence" value="ECO:0007669"/>
    <property type="project" value="InterPro"/>
</dbReference>
<comment type="similarity">
    <text evidence="2">Belongs to the cytochrome P450 family.</text>
</comment>
<sequence>MAMNTIAATVVGLVLISLWSLWPRKHQECASGLRRPPTLPSGVPLLGHLLEFMRDGSEFLTRAACYAGRDVPVKIRLPGFPSFVISGPESVQAMFRNTRDLSTTSRSLTIMQNAFGCPPHLVEQFRPRPLVDGVQDPIEQAIHRGVQTGLMGPQLDVLANRFQAALLENLHTAQVGGTPIGDGWVHLPDLCSFVQEKVAESGIGMFFGPYMISLNPGIVQDFWRWDGYVRLMFMGMPHWLIPEAYRLRERMVQNIRRWQKHASDNFQGPEPDGDEWEPFYGSKLVRHRQALHRERGITDETARAAENLALMWSVNANAVPAAMWYLIEVLRDADLEAETLSRVSAAALGKAENSTTTLDVPKLCSDPLLQSMYAETLRLRFAALIVREAAHGSFSFQGWSIEKNETLLVSSQTEAMNKEVWNEGNGTAAQELDRFWASRFLVDPADPQSGPLRNPRGPNKAGAGSGAPYFSMDGLAASWIPYGGGKHLCPGRHFAKRWVILTAAVFLTVFEIKLDSKDHVESDATQFGFGTMPVKGRVPCQLRRRRSP</sequence>
<accession>A0AAW0Q8U5</accession>
<dbReference type="EMBL" id="JAQQWP010000011">
    <property type="protein sequence ID" value="KAK8095732.1"/>
    <property type="molecule type" value="Genomic_DNA"/>
</dbReference>
<dbReference type="InterPro" id="IPR002403">
    <property type="entry name" value="Cyt_P450_E_grp-IV"/>
</dbReference>
<dbReference type="Gene3D" id="1.10.630.10">
    <property type="entry name" value="Cytochrome P450"/>
    <property type="match status" value="1"/>
</dbReference>
<dbReference type="PANTHER" id="PTHR24304">
    <property type="entry name" value="CYTOCHROME P450 FAMILY 7"/>
    <property type="match status" value="1"/>
</dbReference>
<evidence type="ECO:0000256" key="8">
    <source>
        <dbReference type="SAM" id="SignalP"/>
    </source>
</evidence>
<evidence type="ECO:0000256" key="3">
    <source>
        <dbReference type="ARBA" id="ARBA00022617"/>
    </source>
</evidence>
<keyword evidence="10" id="KW-1185">Reference proteome</keyword>
<dbReference type="InterPro" id="IPR036396">
    <property type="entry name" value="Cyt_P450_sf"/>
</dbReference>
<keyword evidence="4 7" id="KW-0479">Metal-binding</keyword>
<evidence type="ECO:0000256" key="2">
    <source>
        <dbReference type="ARBA" id="ARBA00010617"/>
    </source>
</evidence>
<dbReference type="GO" id="GO:0005506">
    <property type="term" value="F:iron ion binding"/>
    <property type="evidence" value="ECO:0007669"/>
    <property type="project" value="InterPro"/>
</dbReference>
<dbReference type="Pfam" id="PF00067">
    <property type="entry name" value="p450"/>
    <property type="match status" value="1"/>
</dbReference>
<evidence type="ECO:0000256" key="1">
    <source>
        <dbReference type="ARBA" id="ARBA00001971"/>
    </source>
</evidence>
<keyword evidence="5 7" id="KW-0408">Iron</keyword>
<evidence type="ECO:0000313" key="10">
    <source>
        <dbReference type="Proteomes" id="UP001392437"/>
    </source>
</evidence>
<evidence type="ECO:0008006" key="11">
    <source>
        <dbReference type="Google" id="ProtNLM"/>
    </source>
</evidence>
<gene>
    <name evidence="9" type="ORF">PG999_013754</name>
</gene>
<proteinExistence type="inferred from homology"/>
<organism evidence="9 10">
    <name type="scientific">Apiospora kogelbergensis</name>
    <dbReference type="NCBI Taxonomy" id="1337665"/>
    <lineage>
        <taxon>Eukaryota</taxon>
        <taxon>Fungi</taxon>
        <taxon>Dikarya</taxon>
        <taxon>Ascomycota</taxon>
        <taxon>Pezizomycotina</taxon>
        <taxon>Sordariomycetes</taxon>
        <taxon>Xylariomycetidae</taxon>
        <taxon>Amphisphaeriales</taxon>
        <taxon>Apiosporaceae</taxon>
        <taxon>Apiospora</taxon>
    </lineage>
</organism>
<dbReference type="CDD" id="cd11040">
    <property type="entry name" value="CYP7_CYP8-like"/>
    <property type="match status" value="1"/>
</dbReference>
<dbReference type="GO" id="GO:0016705">
    <property type="term" value="F:oxidoreductase activity, acting on paired donors, with incorporation or reduction of molecular oxygen"/>
    <property type="evidence" value="ECO:0007669"/>
    <property type="project" value="InterPro"/>
</dbReference>
<dbReference type="Proteomes" id="UP001392437">
    <property type="component" value="Unassembled WGS sequence"/>
</dbReference>
<evidence type="ECO:0000256" key="5">
    <source>
        <dbReference type="ARBA" id="ARBA00023004"/>
    </source>
</evidence>
<comment type="caution">
    <text evidence="9">The sequence shown here is derived from an EMBL/GenBank/DDBJ whole genome shotgun (WGS) entry which is preliminary data.</text>
</comment>
<protein>
    <recommendedName>
        <fullName evidence="11">Cytochrome P450</fullName>
    </recommendedName>
</protein>
<feature type="chain" id="PRO_5043407455" description="Cytochrome P450" evidence="8">
    <location>
        <begin position="24"/>
        <end position="548"/>
    </location>
</feature>
<evidence type="ECO:0000256" key="7">
    <source>
        <dbReference type="PIRSR" id="PIRSR602403-1"/>
    </source>
</evidence>
<keyword evidence="3 7" id="KW-0349">Heme</keyword>
<dbReference type="GO" id="GO:0008395">
    <property type="term" value="F:steroid hydroxylase activity"/>
    <property type="evidence" value="ECO:0007669"/>
    <property type="project" value="TreeGrafter"/>
</dbReference>
<dbReference type="PANTHER" id="PTHR24304:SF2">
    <property type="entry name" value="24-HYDROXYCHOLESTEROL 7-ALPHA-HYDROXYLASE"/>
    <property type="match status" value="1"/>
</dbReference>
<feature type="binding site" description="axial binding residue" evidence="7">
    <location>
        <position position="489"/>
    </location>
    <ligand>
        <name>heme</name>
        <dbReference type="ChEBI" id="CHEBI:30413"/>
    </ligand>
    <ligandPart>
        <name>Fe</name>
        <dbReference type="ChEBI" id="CHEBI:18248"/>
    </ligandPart>
</feature>
<evidence type="ECO:0000313" key="9">
    <source>
        <dbReference type="EMBL" id="KAK8095732.1"/>
    </source>
</evidence>